<evidence type="ECO:0000256" key="1">
    <source>
        <dbReference type="ARBA" id="ARBA00022737"/>
    </source>
</evidence>
<keyword evidence="4" id="KW-1185">Reference proteome</keyword>
<dbReference type="NCBIfam" id="TIGR00756">
    <property type="entry name" value="PPR"/>
    <property type="match status" value="1"/>
</dbReference>
<dbReference type="Pfam" id="PF13041">
    <property type="entry name" value="PPR_2"/>
    <property type="match status" value="1"/>
</dbReference>
<dbReference type="InterPro" id="IPR002885">
    <property type="entry name" value="PPR_rpt"/>
</dbReference>
<dbReference type="RefSeq" id="XP_067059224.1">
    <property type="nucleotide sequence ID" value="XM_067203533.1"/>
</dbReference>
<dbReference type="KEGG" id="loi:92357467"/>
<organism evidence="3 4">
    <name type="scientific">Leishmania orientalis</name>
    <dbReference type="NCBI Taxonomy" id="2249476"/>
    <lineage>
        <taxon>Eukaryota</taxon>
        <taxon>Discoba</taxon>
        <taxon>Euglenozoa</taxon>
        <taxon>Kinetoplastea</taxon>
        <taxon>Metakinetoplastina</taxon>
        <taxon>Trypanosomatida</taxon>
        <taxon>Trypanosomatidae</taxon>
        <taxon>Leishmaniinae</taxon>
        <taxon>Leishmania</taxon>
    </lineage>
</organism>
<dbReference type="Pfam" id="PF01535">
    <property type="entry name" value="PPR"/>
    <property type="match status" value="4"/>
</dbReference>
<dbReference type="PROSITE" id="PS51375">
    <property type="entry name" value="PPR"/>
    <property type="match status" value="1"/>
</dbReference>
<dbReference type="EMBL" id="JAFHLR010000035">
    <property type="protein sequence ID" value="KAG5466334.1"/>
    <property type="molecule type" value="Genomic_DNA"/>
</dbReference>
<protein>
    <recommendedName>
        <fullName evidence="5">Pentacotripeptide-repeat region of PRORP domain-containing protein</fullName>
    </recommendedName>
</protein>
<feature type="repeat" description="PPR" evidence="2">
    <location>
        <begin position="828"/>
        <end position="862"/>
    </location>
</feature>
<dbReference type="PANTHER" id="PTHR47447:SF21">
    <property type="entry name" value="PENTACOTRIPEPTIDE-REPEAT REGION OF PRORP DOMAIN-CONTAINING PROTEIN"/>
    <property type="match status" value="1"/>
</dbReference>
<comment type="caution">
    <text evidence="3">The sequence shown here is derived from an EMBL/GenBank/DDBJ whole genome shotgun (WGS) entry which is preliminary data.</text>
</comment>
<evidence type="ECO:0000313" key="3">
    <source>
        <dbReference type="EMBL" id="KAG5466334.1"/>
    </source>
</evidence>
<proteinExistence type="predicted"/>
<keyword evidence="1" id="KW-0677">Repeat</keyword>
<dbReference type="SMR" id="A0A836G4V2"/>
<evidence type="ECO:0008006" key="5">
    <source>
        <dbReference type="Google" id="ProtNLM"/>
    </source>
</evidence>
<evidence type="ECO:0000313" key="4">
    <source>
        <dbReference type="Proteomes" id="UP000674143"/>
    </source>
</evidence>
<sequence>MLIMLGTACFVGQGLLTRQVRSGGSLRASARSLLRSSSTAAGLASSGRALAGVEGARHYIILGTPSTPLRTPASGSSSHYRPFSSEDEAALASVLSSKPRHVARHIRQSMLQSRRRIAQFRNAVTYLMISLQSRLQRKEMRPEDATAIMESLMRECVDLRQGDMAHLLFRAAIRFRKYGLTITFPFVRYLYESYKRENAKELMRSMAEELKTHDEMKVLAVLAYQFSGQREESVALWKAVPKEKITTGDYCAVLEGMGITGCFTEVVDFAERVVKNVAAKRRRDIDLNVVVSRAVIASRGSSAAVNAVVRLAKDHELTLSDVAVGALARSRLQERSVTSMADVYKVEAALCAELNRASLGMAGDSAVITKSSEIMVRNHESADDVMLQKVQYLGRMIEDAINNDTLDDVDALCASSVIRGFGVLGRFEEMRRCFDLLDKVGVVKDHKLYDEMLRWYAHAYNLKEVIALKEEMTRKEVYHTTQTYQNVFRVLDRYYPRLVEKYLAEMRGRGMQVDGPMYPTLIRAFHALGDYAKVEELFRDAKQKAAQGTTQSMSPALIVQMLRCYPKDVVRGDAIVADAEEYGLLSYEVVQAEVLNHYALNDRPEAMQAFMSRIPHKTANVYRVLLRNAAQHRNRAQFNNVLQEMEAKQIPLNERLFSVIVTSLAHFQDTEGVRTYVHKALASNQIHTPLFFADVASAFERLGDVDAVDRCWVGLLETKMTITMPVYNRFLDVYMALNNMAKVQEILDTMMKLVPPNPVTATTVVDMLGKMGRLTEMEAILDEMSKSTNAVPTLVTYHQAMSAYAKCGDVTNMEAVREKLKLKGFHENAVTYNILFEGYGRAKRFEHLLELVEERKERGIPMEEFGYVVLLNTYARARMPAEAEALVDEIVSGSNVVLSSRLLATVASTFSQTGNLDQMQRYISLLLSHPECRLRDVESVYIIYARLRDTVKLQELLDAPKLPKTAFIYNTCVSAFARAGEHAKVAFLLTEMGHRGFALTRNTSIVLSSLLLKAGKLELAQMVLKWKGVTTVDVEVDSLAAANGAAASFLPGHCGAPGPLPVLDEGEVDSHEAELLLRSMDDPIADKIHVGESDEPAGFTVQGVVCGEDEAGRFKR</sequence>
<evidence type="ECO:0000256" key="2">
    <source>
        <dbReference type="PROSITE-ProRule" id="PRU00708"/>
    </source>
</evidence>
<dbReference type="Proteomes" id="UP000674143">
    <property type="component" value="Unassembled WGS sequence"/>
</dbReference>
<gene>
    <name evidence="3" type="ORF">LSCM4_01482</name>
</gene>
<name>A0A836G4V2_9TRYP</name>
<dbReference type="InterPro" id="IPR011990">
    <property type="entry name" value="TPR-like_helical_dom_sf"/>
</dbReference>
<dbReference type="AlphaFoldDB" id="A0A836G4V2"/>
<dbReference type="PANTHER" id="PTHR47447">
    <property type="entry name" value="OS03G0856100 PROTEIN"/>
    <property type="match status" value="1"/>
</dbReference>
<accession>A0A836G4V2</accession>
<reference evidence="4" key="2">
    <citation type="journal article" date="2021" name="Sci. Data">
        <title>Chromosome-scale genome sequencing, assembly and annotation of six genomes from subfamily Leishmaniinae.</title>
        <authorList>
            <person name="Almutairi H."/>
            <person name="Urbaniak M.D."/>
            <person name="Bates M.D."/>
            <person name="Jariyapan N."/>
            <person name="Kwakye-Nuako G."/>
            <person name="Thomaz Soccol V."/>
            <person name="Al-Salem W.S."/>
            <person name="Dillon R.J."/>
            <person name="Bates P.A."/>
            <person name="Gatherer D."/>
        </authorList>
    </citation>
    <scope>NUCLEOTIDE SEQUENCE [LARGE SCALE GENOMIC DNA]</scope>
</reference>
<dbReference type="GeneID" id="92357467"/>
<dbReference type="Gene3D" id="1.25.40.10">
    <property type="entry name" value="Tetratricopeptide repeat domain"/>
    <property type="match status" value="4"/>
</dbReference>
<reference evidence="4" key="1">
    <citation type="journal article" date="2021" name="Microbiol. Resour. Announc.">
        <title>LGAAP: Leishmaniinae Genome Assembly and Annotation Pipeline.</title>
        <authorList>
            <person name="Almutairi H."/>
            <person name="Urbaniak M.D."/>
            <person name="Bates M.D."/>
            <person name="Jariyapan N."/>
            <person name="Kwakye-Nuako G."/>
            <person name="Thomaz-Soccol V."/>
            <person name="Al-Salem W.S."/>
            <person name="Dillon R.J."/>
            <person name="Bates P.A."/>
            <person name="Gatherer D."/>
        </authorList>
    </citation>
    <scope>NUCLEOTIDE SEQUENCE [LARGE SCALE GENOMIC DNA]</scope>
</reference>